<protein>
    <recommendedName>
        <fullName evidence="4">Peptidase M50</fullName>
    </recommendedName>
</protein>
<feature type="transmembrane region" description="Helical" evidence="2">
    <location>
        <begin position="358"/>
        <end position="381"/>
    </location>
</feature>
<feature type="transmembrane region" description="Helical" evidence="2">
    <location>
        <begin position="426"/>
        <end position="446"/>
    </location>
</feature>
<dbReference type="PANTHER" id="PTHR13325:SF3">
    <property type="entry name" value="MEMBRANE-BOUND TRANSCRIPTION FACTOR SITE-2 PROTEASE"/>
    <property type="match status" value="1"/>
</dbReference>
<sequence>MSEQIFSNSWHIVSGLNVSLLTTVTVQKQHYRGEEWYVLKDSFNNKFFRIKPEAYKFIVRLHTDASVEEIWEEYLSKYPLIAPTQDEVVKLLSQLHLNNLLFFKNKAQSEEVFERYKEQKRKFLKSKVMSFLFIKVPLFNPNRFLDSIHPLTKAIFSRFGFLLWLVMIIYALKIVIDNSSLVSSQVQGMLSPNNLVYLYITLFLLKILHEFGHAMVCKKFGGPVHTLGLMFLVFTPLPYMDASSSWGFRNRWQRVFVGSAGMLVELFIAAVATVIWINTGDGFIHALSFNVMIIGSVSSLIFNANPLLKLDAYYMLSDVLEIPNLAKRANQQFFYFFRKNLFKVANIFPPGRTSKEVFWLNTYAVLSYLYRLLVSLTIMFFVADQIFILGVIVGIMSLFLWVLKPLYSLFNYLLKNPELNQSRAKATLISSIFFASLLIMFMFIPFSNSIRASGVLYAQGFSSVYAPSEGELLKVDVSDGQELKKGDLIVKFINTEMEIEIETLKVNLEETLALELKAQKEISDLEPLKKRVELLKNKIKVLEEKKNDLFVYAEVSGVWISKKIKIRENSFINNGTHLGDIIPQDNFEFIAVVFQEEAYNLFETTLMESSIKVHGSVESTIEIDDIKLIPYKQYMLPSSVLGWLGGGDIKVSQKDPSGRKSMEAFFEIRANVSMAEGNPLLYHHRSGILNIKLADASLLEQFTRYIKQLMQRKYQI</sequence>
<proteinExistence type="predicted"/>
<name>A0A6S6S8J5_9BACT</name>
<feature type="transmembrane region" description="Helical" evidence="2">
    <location>
        <begin position="159"/>
        <end position="176"/>
    </location>
</feature>
<dbReference type="GO" id="GO:0005737">
    <property type="term" value="C:cytoplasm"/>
    <property type="evidence" value="ECO:0007669"/>
    <property type="project" value="TreeGrafter"/>
</dbReference>
<keyword evidence="2" id="KW-1133">Transmembrane helix</keyword>
<gene>
    <name evidence="3" type="ORF">HELGO_WM12652</name>
</gene>
<feature type="transmembrane region" description="Helical" evidence="2">
    <location>
        <begin position="252"/>
        <end position="277"/>
    </location>
</feature>
<dbReference type="PANTHER" id="PTHR13325">
    <property type="entry name" value="PROTEASE M50 MEMBRANE-BOUND TRANSCRIPTION FACTOR SITE 2 PROTEASE"/>
    <property type="match status" value="1"/>
</dbReference>
<keyword evidence="2" id="KW-0812">Transmembrane</keyword>
<organism evidence="3">
    <name type="scientific">uncultured Sulfurovum sp</name>
    <dbReference type="NCBI Taxonomy" id="269237"/>
    <lineage>
        <taxon>Bacteria</taxon>
        <taxon>Pseudomonadati</taxon>
        <taxon>Campylobacterota</taxon>
        <taxon>Epsilonproteobacteria</taxon>
        <taxon>Campylobacterales</taxon>
        <taxon>Sulfurovaceae</taxon>
        <taxon>Sulfurovum</taxon>
        <taxon>environmental samples</taxon>
    </lineage>
</organism>
<keyword evidence="1" id="KW-0175">Coiled coil</keyword>
<evidence type="ECO:0000256" key="2">
    <source>
        <dbReference type="SAM" id="Phobius"/>
    </source>
</evidence>
<dbReference type="InterPro" id="IPR001193">
    <property type="entry name" value="MBTPS2"/>
</dbReference>
<dbReference type="GO" id="GO:0016020">
    <property type="term" value="C:membrane"/>
    <property type="evidence" value="ECO:0007669"/>
    <property type="project" value="InterPro"/>
</dbReference>
<accession>A0A6S6S8J5</accession>
<dbReference type="GO" id="GO:0004222">
    <property type="term" value="F:metalloendopeptidase activity"/>
    <property type="evidence" value="ECO:0007669"/>
    <property type="project" value="InterPro"/>
</dbReference>
<keyword evidence="2" id="KW-0472">Membrane</keyword>
<dbReference type="EMBL" id="CACVAP010000033">
    <property type="protein sequence ID" value="CAA6801344.1"/>
    <property type="molecule type" value="Genomic_DNA"/>
</dbReference>
<dbReference type="AlphaFoldDB" id="A0A6S6S8J5"/>
<feature type="transmembrane region" description="Helical" evidence="2">
    <location>
        <begin position="387"/>
        <end position="414"/>
    </location>
</feature>
<evidence type="ECO:0000313" key="3">
    <source>
        <dbReference type="EMBL" id="CAA6801344.1"/>
    </source>
</evidence>
<feature type="coiled-coil region" evidence="1">
    <location>
        <begin position="494"/>
        <end position="545"/>
    </location>
</feature>
<dbReference type="CDD" id="cd05709">
    <property type="entry name" value="S2P-M50"/>
    <property type="match status" value="1"/>
</dbReference>
<feature type="transmembrane region" description="Helical" evidence="2">
    <location>
        <begin position="222"/>
        <end position="240"/>
    </location>
</feature>
<reference evidence="3" key="1">
    <citation type="submission" date="2020-01" db="EMBL/GenBank/DDBJ databases">
        <authorList>
            <person name="Meier V. D."/>
            <person name="Meier V D."/>
        </authorList>
    </citation>
    <scope>NUCLEOTIDE SEQUENCE</scope>
    <source>
        <strain evidence="3">HLG_WM_MAG_06</strain>
    </source>
</reference>
<dbReference type="GO" id="GO:0031293">
    <property type="term" value="P:membrane protein intracellular domain proteolysis"/>
    <property type="evidence" value="ECO:0007669"/>
    <property type="project" value="TreeGrafter"/>
</dbReference>
<evidence type="ECO:0000256" key="1">
    <source>
        <dbReference type="SAM" id="Coils"/>
    </source>
</evidence>
<feature type="transmembrane region" description="Helical" evidence="2">
    <location>
        <begin position="196"/>
        <end position="216"/>
    </location>
</feature>
<evidence type="ECO:0008006" key="4">
    <source>
        <dbReference type="Google" id="ProtNLM"/>
    </source>
</evidence>
<feature type="transmembrane region" description="Helical" evidence="2">
    <location>
        <begin position="283"/>
        <end position="302"/>
    </location>
</feature>